<evidence type="ECO:0000256" key="1">
    <source>
        <dbReference type="SAM" id="MobiDB-lite"/>
    </source>
</evidence>
<name>Q2SWS1_BURTA</name>
<dbReference type="GeneID" id="45123133"/>
<dbReference type="AlphaFoldDB" id="Q2SWS1"/>
<dbReference type="EMBL" id="CP000086">
    <property type="protein sequence ID" value="ABC36403.1"/>
    <property type="molecule type" value="Genomic_DNA"/>
</dbReference>
<reference evidence="2 3" key="1">
    <citation type="journal article" date="2005" name="BMC Genomics">
        <title>Bacterial genome adaptation to niches: divergence of the potential virulence genes in three Burkholderia species of different survival strategies.</title>
        <authorList>
            <person name="Kim H.S."/>
            <person name="Schell M.A."/>
            <person name="Yu Y."/>
            <person name="Ulrich R.L."/>
            <person name="Sarria S.H."/>
            <person name="Nierman W.C."/>
            <person name="DeShazer D."/>
        </authorList>
    </citation>
    <scope>NUCLEOTIDE SEQUENCE [LARGE SCALE GENOMIC DNA]</scope>
    <source>
        <strain evidence="3">ATCC 700388 / DSM 13276 / CCUG 48851 / CIP 106301 / E264</strain>
    </source>
</reference>
<organism evidence="2 3">
    <name type="scientific">Burkholderia thailandensis (strain ATCC 700388 / DSM 13276 / CCUG 48851 / CIP 106301 / E264)</name>
    <dbReference type="NCBI Taxonomy" id="271848"/>
    <lineage>
        <taxon>Bacteria</taxon>
        <taxon>Pseudomonadati</taxon>
        <taxon>Pseudomonadota</taxon>
        <taxon>Betaproteobacteria</taxon>
        <taxon>Burkholderiales</taxon>
        <taxon>Burkholderiaceae</taxon>
        <taxon>Burkholderia</taxon>
        <taxon>pseudomallei group</taxon>
    </lineage>
</organism>
<evidence type="ECO:0000313" key="2">
    <source>
        <dbReference type="EMBL" id="ABC36403.1"/>
    </source>
</evidence>
<feature type="region of interest" description="Disordered" evidence="1">
    <location>
        <begin position="102"/>
        <end position="133"/>
    </location>
</feature>
<gene>
    <name evidence="2" type="ordered locus">BTH_I2105</name>
</gene>
<proteinExistence type="predicted"/>
<dbReference type="HOGENOM" id="CLU_1902786_0_0_4"/>
<evidence type="ECO:0000313" key="3">
    <source>
        <dbReference type="Proteomes" id="UP000001930"/>
    </source>
</evidence>
<sequence length="133" mass="14974">MKGRARRQGFVEPDRGPDDCRAGRVIADSRRGGREDHRRDAGYRLHAGFRQFGWTAVSSYGYTHKSGWSIGVYRVRDRWITLLWDAHSIYDEYSNPLAAAKHHASLTSDDEENMPARDAAQLTELAGVATAQP</sequence>
<accession>Q2SWS1</accession>
<protein>
    <submittedName>
        <fullName evidence="2">Uncharacterized protein</fullName>
    </submittedName>
</protein>
<dbReference type="RefSeq" id="WP_009890589.1">
    <property type="nucleotide sequence ID" value="NC_007651.1"/>
</dbReference>
<keyword evidence="3" id="KW-1185">Reference proteome</keyword>
<dbReference type="Proteomes" id="UP000001930">
    <property type="component" value="Chromosome I"/>
</dbReference>
<dbReference type="KEGG" id="bte:BTH_I2105"/>